<evidence type="ECO:0000256" key="4">
    <source>
        <dbReference type="ARBA" id="ARBA00015100"/>
    </source>
</evidence>
<sequence>MNFKTYMNEKRMMVDTRLAELLQTDVTPFGPLYEAMNYSLMAGGKRIRPVLMLSVLEALGKNAAPYLDIACAMECVHSYSLIHDDLPAMDDDALRRGKPTNHVVFGEGIAILAGDGLLTFAFELMARQRHIDPDKIRQCLYTFAHAAGPAGMVGGQAFDLQSEGNKDIGLDGLRLLHRSKTGVIFKAAIDMAAILGDAEPSQRQALDTYALNMGLTFQITDDILDIAGDEAILGKPVGSDVKNNKATYVTIFSLEEARNMAQKAAAAAIAAAEPLGEKAWFLRELVSYMLVRTM</sequence>
<dbReference type="InterPro" id="IPR008949">
    <property type="entry name" value="Isoprenoid_synthase_dom_sf"/>
</dbReference>
<evidence type="ECO:0000256" key="2">
    <source>
        <dbReference type="ARBA" id="ARBA00006706"/>
    </source>
</evidence>
<comment type="caution">
    <text evidence="13">The sequence shown here is derived from an EMBL/GenBank/DDBJ whole genome shotgun (WGS) entry which is preliminary data.</text>
</comment>
<dbReference type="CDD" id="cd00685">
    <property type="entry name" value="Trans_IPPS_HT"/>
    <property type="match status" value="1"/>
</dbReference>
<dbReference type="InterPro" id="IPR000092">
    <property type="entry name" value="Polyprenyl_synt"/>
</dbReference>
<dbReference type="PANTHER" id="PTHR43281">
    <property type="entry name" value="FARNESYL DIPHOSPHATE SYNTHASE"/>
    <property type="match status" value="1"/>
</dbReference>
<dbReference type="NCBIfam" id="NF045485">
    <property type="entry name" value="FPPsyn"/>
    <property type="match status" value="1"/>
</dbReference>
<keyword evidence="6" id="KW-0479">Metal-binding</keyword>
<evidence type="ECO:0000256" key="8">
    <source>
        <dbReference type="ARBA" id="ARBA00023229"/>
    </source>
</evidence>
<evidence type="ECO:0000256" key="11">
    <source>
        <dbReference type="ARBA" id="ARBA00049399"/>
    </source>
</evidence>
<dbReference type="Proteomes" id="UP000036503">
    <property type="component" value="Unassembled WGS sequence"/>
</dbReference>
<keyword evidence="8" id="KW-0414">Isoprene biosynthesis</keyword>
<keyword evidence="5 12" id="KW-0808">Transferase</keyword>
<dbReference type="OrthoDB" id="9805316at2"/>
<dbReference type="PROSITE" id="PS00444">
    <property type="entry name" value="POLYPRENYL_SYNTHASE_2"/>
    <property type="match status" value="1"/>
</dbReference>
<comment type="cofactor">
    <cofactor evidence="1">
        <name>Mg(2+)</name>
        <dbReference type="ChEBI" id="CHEBI:18420"/>
    </cofactor>
</comment>
<comment type="catalytic activity">
    <reaction evidence="11">
        <text>isopentenyl diphosphate + (2E)-geranyl diphosphate = (2E,6E)-farnesyl diphosphate + diphosphate</text>
        <dbReference type="Rhea" id="RHEA:19361"/>
        <dbReference type="ChEBI" id="CHEBI:33019"/>
        <dbReference type="ChEBI" id="CHEBI:58057"/>
        <dbReference type="ChEBI" id="CHEBI:128769"/>
        <dbReference type="ChEBI" id="CHEBI:175763"/>
        <dbReference type="EC" id="2.5.1.10"/>
    </reaction>
</comment>
<dbReference type="EMBL" id="LEKT01000018">
    <property type="protein sequence ID" value="KMO86656.1"/>
    <property type="molecule type" value="Genomic_DNA"/>
</dbReference>
<dbReference type="InParanoid" id="A0A0J6ZP41"/>
<dbReference type="GO" id="GO:0016114">
    <property type="term" value="P:terpenoid biosynthetic process"/>
    <property type="evidence" value="ECO:0007669"/>
    <property type="project" value="UniProtKB-ARBA"/>
</dbReference>
<evidence type="ECO:0000313" key="13">
    <source>
        <dbReference type="EMBL" id="KMO86656.1"/>
    </source>
</evidence>
<proteinExistence type="inferred from homology"/>
<dbReference type="PANTHER" id="PTHR43281:SF1">
    <property type="entry name" value="FARNESYL DIPHOSPHATE SYNTHASE"/>
    <property type="match status" value="1"/>
</dbReference>
<keyword evidence="14" id="KW-1185">Reference proteome</keyword>
<dbReference type="PATRIC" id="fig|1122219.3.peg.914"/>
<protein>
    <recommendedName>
        <fullName evidence="4">Farnesyl diphosphate synthase</fullName>
        <ecNumber evidence="3">2.5.1.10</ecNumber>
    </recommendedName>
    <alternativeName>
        <fullName evidence="10">(2E,6E)-farnesyl diphosphate synthase</fullName>
    </alternativeName>
    <alternativeName>
        <fullName evidence="9">Geranyltranstransferase</fullName>
    </alternativeName>
</protein>
<dbReference type="GO" id="GO:0046872">
    <property type="term" value="F:metal ion binding"/>
    <property type="evidence" value="ECO:0007669"/>
    <property type="project" value="UniProtKB-KW"/>
</dbReference>
<evidence type="ECO:0000256" key="3">
    <source>
        <dbReference type="ARBA" id="ARBA00012439"/>
    </source>
</evidence>
<evidence type="ECO:0000313" key="14">
    <source>
        <dbReference type="Proteomes" id="UP000036503"/>
    </source>
</evidence>
<gene>
    <name evidence="13" type="ORF">AB840_07010</name>
</gene>
<dbReference type="FunFam" id="1.10.600.10:FF:000001">
    <property type="entry name" value="Geranylgeranyl diphosphate synthase"/>
    <property type="match status" value="1"/>
</dbReference>
<dbReference type="SFLD" id="SFLDS00005">
    <property type="entry name" value="Isoprenoid_Synthase_Type_I"/>
    <property type="match status" value="1"/>
</dbReference>
<dbReference type="InterPro" id="IPR033749">
    <property type="entry name" value="Polyprenyl_synt_CS"/>
</dbReference>
<evidence type="ECO:0000256" key="6">
    <source>
        <dbReference type="ARBA" id="ARBA00022723"/>
    </source>
</evidence>
<dbReference type="SUPFAM" id="SSF48576">
    <property type="entry name" value="Terpenoid synthases"/>
    <property type="match status" value="1"/>
</dbReference>
<keyword evidence="7" id="KW-0460">Magnesium</keyword>
<dbReference type="InterPro" id="IPR053378">
    <property type="entry name" value="Prenyl_diphosphate_synthase"/>
</dbReference>
<evidence type="ECO:0000256" key="1">
    <source>
        <dbReference type="ARBA" id="ARBA00001946"/>
    </source>
</evidence>
<evidence type="ECO:0000256" key="7">
    <source>
        <dbReference type="ARBA" id="ARBA00022842"/>
    </source>
</evidence>
<accession>A0A0J6ZP41</accession>
<dbReference type="RefSeq" id="WP_048514120.1">
    <property type="nucleotide sequence ID" value="NZ_FUXD01000019.1"/>
</dbReference>
<dbReference type="AlphaFoldDB" id="A0A0J6ZP41"/>
<dbReference type="Pfam" id="PF00348">
    <property type="entry name" value="polyprenyl_synt"/>
    <property type="match status" value="1"/>
</dbReference>
<dbReference type="STRING" id="39029.BSR42_11300"/>
<dbReference type="Gene3D" id="1.10.600.10">
    <property type="entry name" value="Farnesyl Diphosphate Synthase"/>
    <property type="match status" value="1"/>
</dbReference>
<name>A0A0J6ZP41_9FIRM</name>
<dbReference type="GO" id="GO:0005737">
    <property type="term" value="C:cytoplasm"/>
    <property type="evidence" value="ECO:0007669"/>
    <property type="project" value="UniProtKB-ARBA"/>
</dbReference>
<evidence type="ECO:0000256" key="9">
    <source>
        <dbReference type="ARBA" id="ARBA00032380"/>
    </source>
</evidence>
<reference evidence="13 14" key="1">
    <citation type="submission" date="2015-06" db="EMBL/GenBank/DDBJ databases">
        <title>Draft genome sequence of beer spoilage bacterium Megasphaera cerevisiae type strain 20462.</title>
        <authorList>
            <person name="Kutumbaka K."/>
            <person name="Pasmowitz J."/>
            <person name="Mategko J."/>
            <person name="Reyes D."/>
            <person name="Friedrich A."/>
            <person name="Han S."/>
            <person name="Martens-Habbena W."/>
            <person name="Neal-McKinney J."/>
            <person name="Janagama H.K."/>
            <person name="Nadala C."/>
            <person name="Samadpour M."/>
        </authorList>
    </citation>
    <scope>NUCLEOTIDE SEQUENCE [LARGE SCALE GENOMIC DNA]</scope>
    <source>
        <strain evidence="13 14">DSM 20462</strain>
    </source>
</reference>
<evidence type="ECO:0000256" key="12">
    <source>
        <dbReference type="RuleBase" id="RU004466"/>
    </source>
</evidence>
<dbReference type="FunCoup" id="A0A0J6ZP41">
    <property type="interactions" value="296"/>
</dbReference>
<evidence type="ECO:0000256" key="5">
    <source>
        <dbReference type="ARBA" id="ARBA00022679"/>
    </source>
</evidence>
<organism evidence="13 14">
    <name type="scientific">Megasphaera cerevisiae DSM 20462</name>
    <dbReference type="NCBI Taxonomy" id="1122219"/>
    <lineage>
        <taxon>Bacteria</taxon>
        <taxon>Bacillati</taxon>
        <taxon>Bacillota</taxon>
        <taxon>Negativicutes</taxon>
        <taxon>Veillonellales</taxon>
        <taxon>Veillonellaceae</taxon>
        <taxon>Megasphaera</taxon>
    </lineage>
</organism>
<comment type="similarity">
    <text evidence="2 12">Belongs to the FPP/GGPP synthase family.</text>
</comment>
<evidence type="ECO:0000256" key="10">
    <source>
        <dbReference type="ARBA" id="ARBA00032873"/>
    </source>
</evidence>
<dbReference type="GO" id="GO:0004337">
    <property type="term" value="F:(2E,6E)-farnesyl diphosphate synthase activity"/>
    <property type="evidence" value="ECO:0007669"/>
    <property type="project" value="UniProtKB-EC"/>
</dbReference>
<dbReference type="PROSITE" id="PS00723">
    <property type="entry name" value="POLYPRENYL_SYNTHASE_1"/>
    <property type="match status" value="1"/>
</dbReference>
<dbReference type="SFLD" id="SFLDG01017">
    <property type="entry name" value="Polyprenyl_Transferase_Like"/>
    <property type="match status" value="1"/>
</dbReference>
<dbReference type="EC" id="2.5.1.10" evidence="3"/>